<dbReference type="Gene3D" id="3.40.50.720">
    <property type="entry name" value="NAD(P)-binding Rossmann-like Domain"/>
    <property type="match status" value="1"/>
</dbReference>
<dbReference type="InterPro" id="IPR001173">
    <property type="entry name" value="Glyco_trans_2-like"/>
</dbReference>
<proteinExistence type="inferred from homology"/>
<evidence type="ECO:0000256" key="1">
    <source>
        <dbReference type="ARBA" id="ARBA00006739"/>
    </source>
</evidence>
<feature type="domain" description="Glycosyltransferase 2-like" evidence="4">
    <location>
        <begin position="8"/>
        <end position="174"/>
    </location>
</feature>
<dbReference type="SUPFAM" id="SSF51735">
    <property type="entry name" value="NAD(P)-binding Rossmann-fold domains"/>
    <property type="match status" value="1"/>
</dbReference>
<organism evidence="5">
    <name type="scientific">Thiolapillus brandeum</name>
    <dbReference type="NCBI Taxonomy" id="1076588"/>
    <lineage>
        <taxon>Bacteria</taxon>
        <taxon>Pseudomonadati</taxon>
        <taxon>Pseudomonadota</taxon>
        <taxon>Gammaproteobacteria</taxon>
        <taxon>Chromatiales</taxon>
        <taxon>Sedimenticolaceae</taxon>
        <taxon>Thiolapillus</taxon>
    </lineage>
</organism>
<keyword evidence="3" id="KW-0808">Transferase</keyword>
<accession>A0A7C5N2N1</accession>
<dbReference type="SUPFAM" id="SSF53448">
    <property type="entry name" value="Nucleotide-diphospho-sugar transferases"/>
    <property type="match status" value="1"/>
</dbReference>
<dbReference type="PANTHER" id="PTHR43685:SF5">
    <property type="entry name" value="GLYCOSYLTRANSFERASE EPSE-RELATED"/>
    <property type="match status" value="1"/>
</dbReference>
<dbReference type="PANTHER" id="PTHR43685">
    <property type="entry name" value="GLYCOSYLTRANSFERASE"/>
    <property type="match status" value="1"/>
</dbReference>
<sequence length="339" mass="39116">MPPRPRISILLPFRDAAATLPECLDSIRAQTETGWELVAVDDHSVDASPALVRAMAREDPRVRLVHNPGRGLVAALNHGLHACRCELVARMDADDLMHPERLAAHLNHFARDPGLVLSATQAELFSREEIQAGFREYMRWQNACLTHEQIARDLYIESPFAHPSVAFRRRAVLDASGYREGPFPEDYDLWLRLFHAGRRMEKIPRALLRWRDHPRRLSRTDPRCSREAFDRLRANYLARDPRFLAHRENFVIWGAGRKTRRRADHLLEQGFRPRAWIDIDPRKIGNRVEEIPVVDSRWLEENGRPFVLVYVTNHGAREEILEELEGMGYRPGEACLAVG</sequence>
<name>A0A7C5N2N1_9GAMM</name>
<dbReference type="Pfam" id="PF00535">
    <property type="entry name" value="Glycos_transf_2"/>
    <property type="match status" value="1"/>
</dbReference>
<protein>
    <submittedName>
        <fullName evidence="5">Glycosyltransferase</fullName>
    </submittedName>
</protein>
<keyword evidence="2" id="KW-0328">Glycosyltransferase</keyword>
<evidence type="ECO:0000256" key="3">
    <source>
        <dbReference type="ARBA" id="ARBA00022679"/>
    </source>
</evidence>
<comment type="caution">
    <text evidence="5">The sequence shown here is derived from an EMBL/GenBank/DDBJ whole genome shotgun (WGS) entry which is preliminary data.</text>
</comment>
<dbReference type="InterPro" id="IPR029044">
    <property type="entry name" value="Nucleotide-diphossugar_trans"/>
</dbReference>
<dbReference type="EMBL" id="DROM01000174">
    <property type="protein sequence ID" value="HHH13143.1"/>
    <property type="molecule type" value="Genomic_DNA"/>
</dbReference>
<dbReference type="GO" id="GO:0016757">
    <property type="term" value="F:glycosyltransferase activity"/>
    <property type="evidence" value="ECO:0007669"/>
    <property type="project" value="UniProtKB-KW"/>
</dbReference>
<evidence type="ECO:0000313" key="5">
    <source>
        <dbReference type="EMBL" id="HHH13143.1"/>
    </source>
</evidence>
<gene>
    <name evidence="5" type="ORF">ENJ98_02805</name>
</gene>
<dbReference type="Proteomes" id="UP000886100">
    <property type="component" value="Unassembled WGS sequence"/>
</dbReference>
<evidence type="ECO:0000256" key="2">
    <source>
        <dbReference type="ARBA" id="ARBA00022676"/>
    </source>
</evidence>
<evidence type="ECO:0000259" key="4">
    <source>
        <dbReference type="Pfam" id="PF00535"/>
    </source>
</evidence>
<reference evidence="5" key="1">
    <citation type="journal article" date="2020" name="mSystems">
        <title>Genome- and Community-Level Interaction Insights into Carbon Utilization and Element Cycling Functions of Hydrothermarchaeota in Hydrothermal Sediment.</title>
        <authorList>
            <person name="Zhou Z."/>
            <person name="Liu Y."/>
            <person name="Xu W."/>
            <person name="Pan J."/>
            <person name="Luo Z.H."/>
            <person name="Li M."/>
        </authorList>
    </citation>
    <scope>NUCLEOTIDE SEQUENCE [LARGE SCALE GENOMIC DNA]</scope>
    <source>
        <strain evidence="5">HyVt-535</strain>
    </source>
</reference>
<dbReference type="InterPro" id="IPR050834">
    <property type="entry name" value="Glycosyltransf_2"/>
</dbReference>
<comment type="similarity">
    <text evidence="1">Belongs to the glycosyltransferase 2 family.</text>
</comment>
<dbReference type="Gene3D" id="3.90.550.10">
    <property type="entry name" value="Spore Coat Polysaccharide Biosynthesis Protein SpsA, Chain A"/>
    <property type="match status" value="1"/>
</dbReference>
<dbReference type="InterPro" id="IPR036291">
    <property type="entry name" value="NAD(P)-bd_dom_sf"/>
</dbReference>
<dbReference type="AlphaFoldDB" id="A0A7C5N2N1"/>